<accession>A0A0U4DCT2</accession>
<evidence type="ECO:0008006" key="3">
    <source>
        <dbReference type="Google" id="ProtNLM"/>
    </source>
</evidence>
<sequence>MHPLTDFWRSVEALHSVVYFAPDARERYEAVGLKGWWMGYAASRSAALGTPAAPVVVATFHGFAPRLVERVVPDAWRLADAGAVLDTRLSLARDALAPGLDGHDVAALARRLGGVAERVDLAGKPLAAAERSLPVPDDALGALWRHASVLRELRGDAHVSVLVTAGLGGAAANALQVALGRAPQRQREIRGWTEEEWAAALEDLRRRGWVDADGHGTDTGRAARERLEDATDRAVDAALDTEATAHAVAVEPALAAAARSVVASGAITYPNPIGATAP</sequence>
<gene>
    <name evidence="1" type="ORF">AERYTH_14960</name>
</gene>
<evidence type="ECO:0000313" key="2">
    <source>
        <dbReference type="Proteomes" id="UP000067689"/>
    </source>
</evidence>
<dbReference type="Pfam" id="PF21863">
    <property type="entry name" value="HTH_67"/>
    <property type="match status" value="1"/>
</dbReference>
<dbReference type="PATRIC" id="fig|2041.4.peg.3125"/>
<dbReference type="RefSeq" id="WP_067860345.1">
    <property type="nucleotide sequence ID" value="NZ_CP011502.1"/>
</dbReference>
<dbReference type="OrthoDB" id="157052at2"/>
<dbReference type="EMBL" id="CP011502">
    <property type="protein sequence ID" value="ALX05906.1"/>
    <property type="molecule type" value="Genomic_DNA"/>
</dbReference>
<keyword evidence="2" id="KW-1185">Reference proteome</keyword>
<dbReference type="InterPro" id="IPR054058">
    <property type="entry name" value="HTH_67"/>
</dbReference>
<proteinExistence type="predicted"/>
<dbReference type="STRING" id="2041.AERYTH_14960"/>
<evidence type="ECO:0000313" key="1">
    <source>
        <dbReference type="EMBL" id="ALX05906.1"/>
    </source>
</evidence>
<name>A0A0U4DCT2_9ACTN</name>
<dbReference type="AlphaFoldDB" id="A0A0U4DCT2"/>
<reference evidence="1 2" key="1">
    <citation type="journal article" date="1991" name="Int. J. Syst. Bacteriol.">
        <title>Description of the erythromycin-producing bacterium Arthrobacter sp. strain NRRL B-3381 as Aeromicrobium erythreum gen. nov., sp. nov.</title>
        <authorList>
            <person name="Miller E.S."/>
            <person name="Woese C.R."/>
            <person name="Brenner S."/>
        </authorList>
    </citation>
    <scope>NUCLEOTIDE SEQUENCE [LARGE SCALE GENOMIC DNA]</scope>
    <source>
        <strain evidence="1 2">AR18</strain>
    </source>
</reference>
<dbReference type="KEGG" id="aer:AERYTH_14960"/>
<dbReference type="NCBIfam" id="NF047719">
    <property type="entry name" value="SCO6745_fam_HTH"/>
    <property type="match status" value="1"/>
</dbReference>
<protein>
    <recommendedName>
        <fullName evidence="3">SalK</fullName>
    </recommendedName>
</protein>
<dbReference type="Proteomes" id="UP000067689">
    <property type="component" value="Chromosome"/>
</dbReference>
<organism evidence="1 2">
    <name type="scientific">Aeromicrobium erythreum</name>
    <dbReference type="NCBI Taxonomy" id="2041"/>
    <lineage>
        <taxon>Bacteria</taxon>
        <taxon>Bacillati</taxon>
        <taxon>Actinomycetota</taxon>
        <taxon>Actinomycetes</taxon>
        <taxon>Propionibacteriales</taxon>
        <taxon>Nocardioidaceae</taxon>
        <taxon>Aeromicrobium</taxon>
    </lineage>
</organism>